<organism evidence="5 6">
    <name type="scientific">Aromatoleum tolulyticum</name>
    <dbReference type="NCBI Taxonomy" id="34027"/>
    <lineage>
        <taxon>Bacteria</taxon>
        <taxon>Pseudomonadati</taxon>
        <taxon>Pseudomonadota</taxon>
        <taxon>Betaproteobacteria</taxon>
        <taxon>Rhodocyclales</taxon>
        <taxon>Rhodocyclaceae</taxon>
        <taxon>Aromatoleum</taxon>
    </lineage>
</organism>
<dbReference type="Gene3D" id="2.40.50.100">
    <property type="match status" value="1"/>
</dbReference>
<dbReference type="GO" id="GO:1990281">
    <property type="term" value="C:efflux pump complex"/>
    <property type="evidence" value="ECO:0007669"/>
    <property type="project" value="TreeGrafter"/>
</dbReference>
<keyword evidence="6" id="KW-1185">Reference proteome</keyword>
<keyword evidence="2" id="KW-0175">Coiled coil</keyword>
<dbReference type="SUPFAM" id="SSF111369">
    <property type="entry name" value="HlyD-like secretion proteins"/>
    <property type="match status" value="1"/>
</dbReference>
<dbReference type="InterPro" id="IPR058625">
    <property type="entry name" value="MdtA-like_BSH"/>
</dbReference>
<protein>
    <submittedName>
        <fullName evidence="5">RND family efflux transporter, MFP subunit</fullName>
    </submittedName>
</protein>
<dbReference type="OrthoDB" id="9806939at2"/>
<dbReference type="Gene3D" id="2.40.420.20">
    <property type="match status" value="1"/>
</dbReference>
<evidence type="ECO:0000259" key="3">
    <source>
        <dbReference type="Pfam" id="PF25917"/>
    </source>
</evidence>
<sequence length="394" mass="41271">MKRPILRVVGLSVLGLVLLAGFVLLMVRSGPLAPVRVTTAVVERGAFENAVFGVGTVEAERSYAIGPTVPGRVLAVHVDVGGEVRAGQLLAEMDPVELDARLSASRAAAARAVHALEAARAQVRDAEVRQELAGRNARRYASLGEQAFFSDAAVEAKRQEAGSAGAQLQAARAQLDAARMDLERLEAERSAAERQRANVRLVAPVAGVVTARDAEPGTTLVAGQTVLRMVDPASVRVRTRIDQGRAGGVHAGQKASIVLRSRPGLVLAGRVARVELNGDAVTEERIVQVVFDEVPTDFAFGELAEVTIATTRGGDVLAVPGAAVHEYGGRRGVWTVADGAAGFVPVRTGDTSLDGRVVVLEGLQAGDRIVVHSERELGAGDRVSPAESLAGVRR</sequence>
<proteinExistence type="inferred from homology"/>
<dbReference type="Pfam" id="PF25917">
    <property type="entry name" value="BSH_RND"/>
    <property type="match status" value="1"/>
</dbReference>
<dbReference type="Pfam" id="PF25989">
    <property type="entry name" value="YknX_C"/>
    <property type="match status" value="1"/>
</dbReference>
<dbReference type="RefSeq" id="WP_076601794.1">
    <property type="nucleotide sequence ID" value="NZ_FTMD01000005.1"/>
</dbReference>
<dbReference type="InterPro" id="IPR006143">
    <property type="entry name" value="RND_pump_MFP"/>
</dbReference>
<dbReference type="PANTHER" id="PTHR30469">
    <property type="entry name" value="MULTIDRUG RESISTANCE PROTEIN MDTA"/>
    <property type="match status" value="1"/>
</dbReference>
<gene>
    <name evidence="5" type="ORF">SAMN05421829_105100</name>
</gene>
<comment type="similarity">
    <text evidence="1">Belongs to the membrane fusion protein (MFP) (TC 8.A.1) family.</text>
</comment>
<dbReference type="NCBIfam" id="TIGR01730">
    <property type="entry name" value="RND_mfp"/>
    <property type="match status" value="1"/>
</dbReference>
<evidence type="ECO:0000259" key="4">
    <source>
        <dbReference type="Pfam" id="PF25989"/>
    </source>
</evidence>
<dbReference type="STRING" id="34027.SAMN05421829_105100"/>
<evidence type="ECO:0000313" key="6">
    <source>
        <dbReference type="Proteomes" id="UP000186819"/>
    </source>
</evidence>
<feature type="domain" description="Multidrug resistance protein MdtA-like barrel-sandwich hybrid" evidence="3">
    <location>
        <begin position="64"/>
        <end position="227"/>
    </location>
</feature>
<feature type="domain" description="YknX-like C-terminal permuted SH3-like" evidence="4">
    <location>
        <begin position="316"/>
        <end position="383"/>
    </location>
</feature>
<dbReference type="Gene3D" id="2.40.30.170">
    <property type="match status" value="1"/>
</dbReference>
<evidence type="ECO:0000256" key="2">
    <source>
        <dbReference type="SAM" id="Coils"/>
    </source>
</evidence>
<evidence type="ECO:0000256" key="1">
    <source>
        <dbReference type="ARBA" id="ARBA00009477"/>
    </source>
</evidence>
<dbReference type="AlphaFoldDB" id="A0A1N6TSZ1"/>
<evidence type="ECO:0000313" key="5">
    <source>
        <dbReference type="EMBL" id="SIQ56441.1"/>
    </source>
</evidence>
<feature type="coiled-coil region" evidence="2">
    <location>
        <begin position="168"/>
        <end position="202"/>
    </location>
</feature>
<dbReference type="InterPro" id="IPR058637">
    <property type="entry name" value="YknX-like_C"/>
</dbReference>
<name>A0A1N6TSZ1_9RHOO</name>
<accession>A0A1N6TSZ1</accession>
<dbReference type="EMBL" id="FTMD01000005">
    <property type="protein sequence ID" value="SIQ56441.1"/>
    <property type="molecule type" value="Genomic_DNA"/>
</dbReference>
<dbReference type="Gene3D" id="1.10.287.470">
    <property type="entry name" value="Helix hairpin bin"/>
    <property type="match status" value="1"/>
</dbReference>
<dbReference type="Proteomes" id="UP000186819">
    <property type="component" value="Unassembled WGS sequence"/>
</dbReference>
<dbReference type="GO" id="GO:0015562">
    <property type="term" value="F:efflux transmembrane transporter activity"/>
    <property type="evidence" value="ECO:0007669"/>
    <property type="project" value="TreeGrafter"/>
</dbReference>
<reference evidence="6" key="1">
    <citation type="submission" date="2017-01" db="EMBL/GenBank/DDBJ databases">
        <authorList>
            <person name="Varghese N."/>
            <person name="Submissions S."/>
        </authorList>
    </citation>
    <scope>NUCLEOTIDE SEQUENCE [LARGE SCALE GENOMIC DNA]</scope>
    <source>
        <strain evidence="6">ATCC 51758</strain>
    </source>
</reference>